<evidence type="ECO:0000256" key="1">
    <source>
        <dbReference type="ARBA" id="ARBA00001933"/>
    </source>
</evidence>
<dbReference type="InterPro" id="IPR001544">
    <property type="entry name" value="Aminotrans_IV"/>
</dbReference>
<proteinExistence type="inferred from homology"/>
<keyword evidence="9 17" id="KW-0808">Transferase</keyword>
<keyword evidence="8 17" id="KW-0028">Amino-acid biosynthesis</keyword>
<gene>
    <name evidence="17" type="primary">ilvE</name>
    <name evidence="18" type="ORF">ENS64_09430</name>
</gene>
<comment type="catalytic activity">
    <reaction evidence="12 17">
        <text>L-valine + 2-oxoglutarate = 3-methyl-2-oxobutanoate + L-glutamate</text>
        <dbReference type="Rhea" id="RHEA:24813"/>
        <dbReference type="ChEBI" id="CHEBI:11851"/>
        <dbReference type="ChEBI" id="CHEBI:16810"/>
        <dbReference type="ChEBI" id="CHEBI:29985"/>
        <dbReference type="ChEBI" id="CHEBI:57762"/>
        <dbReference type="EC" id="2.6.1.42"/>
    </reaction>
</comment>
<dbReference type="UniPathway" id="UPA00048">
    <property type="reaction ID" value="UER00073"/>
</dbReference>
<organism evidence="18">
    <name type="scientific">Schlesneria paludicola</name>
    <dbReference type="NCBI Taxonomy" id="360056"/>
    <lineage>
        <taxon>Bacteria</taxon>
        <taxon>Pseudomonadati</taxon>
        <taxon>Planctomycetota</taxon>
        <taxon>Planctomycetia</taxon>
        <taxon>Planctomycetales</taxon>
        <taxon>Planctomycetaceae</taxon>
        <taxon>Schlesneria</taxon>
    </lineage>
</organism>
<reference evidence="18" key="1">
    <citation type="journal article" date="2020" name="mSystems">
        <title>Genome- and Community-Level Interaction Insights into Carbon Utilization and Element Cycling Functions of Hydrothermarchaeota in Hydrothermal Sediment.</title>
        <authorList>
            <person name="Zhou Z."/>
            <person name="Liu Y."/>
            <person name="Xu W."/>
            <person name="Pan J."/>
            <person name="Luo Z.H."/>
            <person name="Li M."/>
        </authorList>
    </citation>
    <scope>NUCLEOTIDE SEQUENCE [LARGE SCALE GENOMIC DNA]</scope>
    <source>
        <strain evidence="18">SpSt-508</strain>
    </source>
</reference>
<comment type="catalytic activity">
    <reaction evidence="13 17">
        <text>L-isoleucine + 2-oxoglutarate = (S)-3-methyl-2-oxopentanoate + L-glutamate</text>
        <dbReference type="Rhea" id="RHEA:24801"/>
        <dbReference type="ChEBI" id="CHEBI:16810"/>
        <dbReference type="ChEBI" id="CHEBI:29985"/>
        <dbReference type="ChEBI" id="CHEBI:35146"/>
        <dbReference type="ChEBI" id="CHEBI:58045"/>
        <dbReference type="EC" id="2.6.1.42"/>
    </reaction>
</comment>
<evidence type="ECO:0000256" key="7">
    <source>
        <dbReference type="ARBA" id="ARBA00022576"/>
    </source>
</evidence>
<dbReference type="PANTHER" id="PTHR42743:SF11">
    <property type="entry name" value="AMINODEOXYCHORISMATE LYASE"/>
    <property type="match status" value="1"/>
</dbReference>
<dbReference type="GO" id="GO:0009099">
    <property type="term" value="P:L-valine biosynthetic process"/>
    <property type="evidence" value="ECO:0007669"/>
    <property type="project" value="UniProtKB-UniPathway"/>
</dbReference>
<accession>A0A7C4QRB1</accession>
<evidence type="ECO:0000256" key="17">
    <source>
        <dbReference type="RuleBase" id="RU364094"/>
    </source>
</evidence>
<dbReference type="EMBL" id="DSVQ01000012">
    <property type="protein sequence ID" value="HGT39466.1"/>
    <property type="molecule type" value="Genomic_DNA"/>
</dbReference>
<dbReference type="UniPathway" id="UPA00049">
    <property type="reaction ID" value="UER00062"/>
</dbReference>
<protein>
    <recommendedName>
        <fullName evidence="17">Branched-chain-amino-acid aminotransferase</fullName>
        <shortName evidence="17">BCAT</shortName>
        <ecNumber evidence="17">2.6.1.42</ecNumber>
    </recommendedName>
</protein>
<evidence type="ECO:0000256" key="4">
    <source>
        <dbReference type="ARBA" id="ARBA00004931"/>
    </source>
</evidence>
<dbReference type="InterPro" id="IPR043132">
    <property type="entry name" value="BCAT-like_C"/>
</dbReference>
<comment type="catalytic activity">
    <reaction evidence="14 17">
        <text>L-leucine + 2-oxoglutarate = 4-methyl-2-oxopentanoate + L-glutamate</text>
        <dbReference type="Rhea" id="RHEA:18321"/>
        <dbReference type="ChEBI" id="CHEBI:16810"/>
        <dbReference type="ChEBI" id="CHEBI:17865"/>
        <dbReference type="ChEBI" id="CHEBI:29985"/>
        <dbReference type="ChEBI" id="CHEBI:57427"/>
        <dbReference type="EC" id="2.6.1.42"/>
    </reaction>
</comment>
<evidence type="ECO:0000256" key="14">
    <source>
        <dbReference type="ARBA" id="ARBA00049229"/>
    </source>
</evidence>
<evidence type="ECO:0000256" key="13">
    <source>
        <dbReference type="ARBA" id="ARBA00048798"/>
    </source>
</evidence>
<dbReference type="UniPathway" id="UPA00047">
    <property type="reaction ID" value="UER00058"/>
</dbReference>
<dbReference type="InterPro" id="IPR036038">
    <property type="entry name" value="Aminotransferase-like"/>
</dbReference>
<evidence type="ECO:0000256" key="2">
    <source>
        <dbReference type="ARBA" id="ARBA00003109"/>
    </source>
</evidence>
<name>A0A7C4QRB1_9PLAN</name>
<comment type="cofactor">
    <cofactor evidence="1 16">
        <name>pyridoxal 5'-phosphate</name>
        <dbReference type="ChEBI" id="CHEBI:597326"/>
    </cofactor>
</comment>
<dbReference type="SUPFAM" id="SSF56752">
    <property type="entry name" value="D-aminoacid aminotransferase-like PLP-dependent enzymes"/>
    <property type="match status" value="1"/>
</dbReference>
<dbReference type="NCBIfam" id="NF005726">
    <property type="entry name" value="PRK07544.1"/>
    <property type="match status" value="1"/>
</dbReference>
<dbReference type="AlphaFoldDB" id="A0A7C4QRB1"/>
<dbReference type="GO" id="GO:0004084">
    <property type="term" value="F:branched-chain-amino-acid transaminase activity"/>
    <property type="evidence" value="ECO:0007669"/>
    <property type="project" value="UniProtKB-EC"/>
</dbReference>
<keyword evidence="10 16" id="KW-0663">Pyridoxal phosphate</keyword>
<evidence type="ECO:0000313" key="18">
    <source>
        <dbReference type="EMBL" id="HGT39466.1"/>
    </source>
</evidence>
<dbReference type="InterPro" id="IPR005785">
    <property type="entry name" value="B_amino_transI"/>
</dbReference>
<comment type="function">
    <text evidence="2 17">Acts on leucine, isoleucine and valine.</text>
</comment>
<dbReference type="GO" id="GO:0005829">
    <property type="term" value="C:cytosol"/>
    <property type="evidence" value="ECO:0007669"/>
    <property type="project" value="TreeGrafter"/>
</dbReference>
<sequence>MSALPLDDRDGVIWLDGAFVPWREARLHVLSHSLHYGSAVFEGERVYNGRTFKLREHSQRLRRSSELLGYELPYSVEELEQATREVVGRNAIDTGYVRPIAWRGSEVIGVSAKGAKPHVAIAAFPWPAYYGDEARRNGIRLMTSSWRRPAANCAPTASKAAGLYMICTLSRDAAEAAGFQDALMLDYRGQVAEATGANFFMVLKGELHTPTPDCFLDGITRQTVIELARRRDIRVVERAIFPDELPQADEVFLTGTAVEVVPVSCIDQHLFQVGPITRQLQADYQQLTQVC</sequence>
<evidence type="ECO:0000256" key="3">
    <source>
        <dbReference type="ARBA" id="ARBA00004824"/>
    </source>
</evidence>
<keyword evidence="7 17" id="KW-0032">Aminotransferase</keyword>
<evidence type="ECO:0000256" key="11">
    <source>
        <dbReference type="ARBA" id="ARBA00023304"/>
    </source>
</evidence>
<comment type="caution">
    <text evidence="18">The sequence shown here is derived from an EMBL/GenBank/DDBJ whole genome shotgun (WGS) entry which is preliminary data.</text>
</comment>
<evidence type="ECO:0000256" key="9">
    <source>
        <dbReference type="ARBA" id="ARBA00022679"/>
    </source>
</evidence>
<evidence type="ECO:0000256" key="6">
    <source>
        <dbReference type="ARBA" id="ARBA00009320"/>
    </source>
</evidence>
<evidence type="ECO:0000256" key="16">
    <source>
        <dbReference type="RuleBase" id="RU004516"/>
    </source>
</evidence>
<dbReference type="InterPro" id="IPR050571">
    <property type="entry name" value="Class-IV_PLP-Dep_Aminotrnsfr"/>
</dbReference>
<dbReference type="FunFam" id="3.20.10.10:FF:000002">
    <property type="entry name" value="D-alanine aminotransferase"/>
    <property type="match status" value="1"/>
</dbReference>
<dbReference type="InterPro" id="IPR018300">
    <property type="entry name" value="Aminotrans_IV_CS"/>
</dbReference>
<dbReference type="Pfam" id="PF01063">
    <property type="entry name" value="Aminotran_4"/>
    <property type="match status" value="1"/>
</dbReference>
<dbReference type="PROSITE" id="PS00770">
    <property type="entry name" value="AA_TRANSFER_CLASS_4"/>
    <property type="match status" value="1"/>
</dbReference>
<evidence type="ECO:0000256" key="15">
    <source>
        <dbReference type="RuleBase" id="RU004106"/>
    </source>
</evidence>
<dbReference type="CDD" id="cd00449">
    <property type="entry name" value="PLPDE_IV"/>
    <property type="match status" value="1"/>
</dbReference>
<dbReference type="GO" id="GO:0009097">
    <property type="term" value="P:isoleucine biosynthetic process"/>
    <property type="evidence" value="ECO:0007669"/>
    <property type="project" value="UniProtKB-UniPathway"/>
</dbReference>
<evidence type="ECO:0000256" key="8">
    <source>
        <dbReference type="ARBA" id="ARBA00022605"/>
    </source>
</evidence>
<keyword evidence="11 17" id="KW-0100">Branched-chain amino acid biosynthesis</keyword>
<dbReference type="InterPro" id="IPR043131">
    <property type="entry name" value="BCAT-like_N"/>
</dbReference>
<evidence type="ECO:0000256" key="5">
    <source>
        <dbReference type="ARBA" id="ARBA00005072"/>
    </source>
</evidence>
<dbReference type="Gene3D" id="3.30.470.10">
    <property type="match status" value="1"/>
</dbReference>
<dbReference type="EC" id="2.6.1.42" evidence="17"/>
<comment type="pathway">
    <text evidence="3 17">Amino-acid biosynthesis; L-isoleucine biosynthesis; L-isoleucine from 2-oxobutanoate: step 4/4.</text>
</comment>
<comment type="similarity">
    <text evidence="6 15">Belongs to the class-IV pyridoxal-phosphate-dependent aminotransferase family.</text>
</comment>
<comment type="pathway">
    <text evidence="4 17">Amino-acid biosynthesis; L-valine biosynthesis; L-valine from pyruvate: step 4/4.</text>
</comment>
<evidence type="ECO:0000256" key="10">
    <source>
        <dbReference type="ARBA" id="ARBA00022898"/>
    </source>
</evidence>
<dbReference type="GO" id="GO:0009098">
    <property type="term" value="P:L-leucine biosynthetic process"/>
    <property type="evidence" value="ECO:0007669"/>
    <property type="project" value="UniProtKB-UniPathway"/>
</dbReference>
<dbReference type="NCBIfam" id="TIGR01122">
    <property type="entry name" value="ilvE_I"/>
    <property type="match status" value="1"/>
</dbReference>
<dbReference type="NCBIfam" id="NF005146">
    <property type="entry name" value="PRK06606.1"/>
    <property type="match status" value="1"/>
</dbReference>
<comment type="pathway">
    <text evidence="5 17">Amino-acid biosynthesis; L-leucine biosynthesis; L-leucine from 3-methyl-2-oxobutanoate: step 4/4.</text>
</comment>
<dbReference type="PANTHER" id="PTHR42743">
    <property type="entry name" value="AMINO-ACID AMINOTRANSFERASE"/>
    <property type="match status" value="1"/>
</dbReference>
<dbReference type="Gene3D" id="3.20.10.10">
    <property type="entry name" value="D-amino Acid Aminotransferase, subunit A, domain 2"/>
    <property type="match status" value="1"/>
</dbReference>
<evidence type="ECO:0000256" key="12">
    <source>
        <dbReference type="ARBA" id="ARBA00048212"/>
    </source>
</evidence>